<evidence type="ECO:0000313" key="5">
    <source>
        <dbReference type="EMBL" id="KAF2834382.1"/>
    </source>
</evidence>
<keyword evidence="2 3" id="KW-0378">Hydrolase</keyword>
<dbReference type="OrthoDB" id="408631at2759"/>
<dbReference type="PANTHER" id="PTHR43918">
    <property type="entry name" value="ACETYLCHOLINESTERASE"/>
    <property type="match status" value="1"/>
</dbReference>
<dbReference type="AlphaFoldDB" id="A0A9P4S322"/>
<evidence type="ECO:0000256" key="2">
    <source>
        <dbReference type="ARBA" id="ARBA00022801"/>
    </source>
</evidence>
<dbReference type="Proteomes" id="UP000799429">
    <property type="component" value="Unassembled WGS sequence"/>
</dbReference>
<evidence type="ECO:0000259" key="4">
    <source>
        <dbReference type="Pfam" id="PF00135"/>
    </source>
</evidence>
<feature type="domain" description="Carboxylesterase type B" evidence="4">
    <location>
        <begin position="32"/>
        <end position="536"/>
    </location>
</feature>
<dbReference type="InterPro" id="IPR029058">
    <property type="entry name" value="AB_hydrolase_fold"/>
</dbReference>
<feature type="chain" id="PRO_5040548254" description="Carboxylic ester hydrolase" evidence="3">
    <location>
        <begin position="21"/>
        <end position="572"/>
    </location>
</feature>
<feature type="signal peptide" evidence="3">
    <location>
        <begin position="1"/>
        <end position="20"/>
    </location>
</feature>
<dbReference type="InterPro" id="IPR019819">
    <property type="entry name" value="Carboxylesterase_B_CS"/>
</dbReference>
<dbReference type="PANTHER" id="PTHR43918:SF4">
    <property type="entry name" value="CARBOXYLIC ESTER HYDROLASE"/>
    <property type="match status" value="1"/>
</dbReference>
<keyword evidence="6" id="KW-1185">Reference proteome</keyword>
<comment type="similarity">
    <text evidence="1 3">Belongs to the type-B carboxylesterase/lipase family.</text>
</comment>
<gene>
    <name evidence="5" type="ORF">M501DRAFT_944330</name>
</gene>
<keyword evidence="3" id="KW-0732">Signal</keyword>
<dbReference type="InterPro" id="IPR050654">
    <property type="entry name" value="AChE-related_enzymes"/>
</dbReference>
<dbReference type="PROSITE" id="PS00941">
    <property type="entry name" value="CARBOXYLESTERASE_B_2"/>
    <property type="match status" value="1"/>
</dbReference>
<dbReference type="PROSITE" id="PS00122">
    <property type="entry name" value="CARBOXYLESTERASE_B_1"/>
    <property type="match status" value="1"/>
</dbReference>
<accession>A0A9P4S322</accession>
<protein>
    <recommendedName>
        <fullName evidence="3">Carboxylic ester hydrolase</fullName>
        <ecNumber evidence="3">3.1.1.-</ecNumber>
    </recommendedName>
</protein>
<sequence>MARLTKALYATLYLASLVTALPGSSTRHASKPPTVKVKNGTYVGVYSAPYEQDFFLGIPYAQPPVGNLRFRTPKSLDERWSGSRNATSYSRECVGYGSDQWNYETSEDCLYLNVVRPAGHKGKKLPVAFWIHGGGYYQGGAPDQRYNLSFAVQTAAEIGKPIIGVSINYRLSVWGFLASQQTLAAGATNLGLRDQRLALHWVQENIAAFGGDPKKVTIFGESAGGDSVGMHLTAYGGRDDKLFQGAIMQSGNPVRYTALNQTSDFQSLYDLIAFQTGCIQTPDSLQCLRDLPFARLNAVINSTALPFLINAWAPHIDNDFIRGLTSLQLARGEFVHVPIITGANSDEGSAFGVKGINTDEEFFNVLITSSPRETNISPEFARQIMAAYPDDPSVFILQNLPPTFHPGPPQGSQFRRVGAYYGDQIFIANSRLTAQTWAAAGVPAYRYRFNAIPADIPELVGVTHFQEVAFVFNNILGVGYSPAATPPFRGKGQNYKDLARLMCGSWMSFVHELDPNAWRGRRDRGERWPRYNNRRPMDFVFDANRTSYAEPDTYRKRGMELINENNVEEYHR</sequence>
<dbReference type="EC" id="3.1.1.-" evidence="3"/>
<dbReference type="InterPro" id="IPR002018">
    <property type="entry name" value="CarbesteraseB"/>
</dbReference>
<proteinExistence type="inferred from homology"/>
<dbReference type="EMBL" id="MU006120">
    <property type="protein sequence ID" value="KAF2834382.1"/>
    <property type="molecule type" value="Genomic_DNA"/>
</dbReference>
<dbReference type="Gene3D" id="3.40.50.1820">
    <property type="entry name" value="alpha/beta hydrolase"/>
    <property type="match status" value="1"/>
</dbReference>
<dbReference type="GO" id="GO:0052689">
    <property type="term" value="F:carboxylic ester hydrolase activity"/>
    <property type="evidence" value="ECO:0007669"/>
    <property type="project" value="TreeGrafter"/>
</dbReference>
<dbReference type="Pfam" id="PF00135">
    <property type="entry name" value="COesterase"/>
    <property type="match status" value="1"/>
</dbReference>
<reference evidence="5" key="1">
    <citation type="journal article" date="2020" name="Stud. Mycol.">
        <title>101 Dothideomycetes genomes: a test case for predicting lifestyles and emergence of pathogens.</title>
        <authorList>
            <person name="Haridas S."/>
            <person name="Albert R."/>
            <person name="Binder M."/>
            <person name="Bloem J."/>
            <person name="Labutti K."/>
            <person name="Salamov A."/>
            <person name="Andreopoulos B."/>
            <person name="Baker S."/>
            <person name="Barry K."/>
            <person name="Bills G."/>
            <person name="Bluhm B."/>
            <person name="Cannon C."/>
            <person name="Castanera R."/>
            <person name="Culley D."/>
            <person name="Daum C."/>
            <person name="Ezra D."/>
            <person name="Gonzalez J."/>
            <person name="Henrissat B."/>
            <person name="Kuo A."/>
            <person name="Liang C."/>
            <person name="Lipzen A."/>
            <person name="Lutzoni F."/>
            <person name="Magnuson J."/>
            <person name="Mondo S."/>
            <person name="Nolan M."/>
            <person name="Ohm R."/>
            <person name="Pangilinan J."/>
            <person name="Park H.-J."/>
            <person name="Ramirez L."/>
            <person name="Alfaro M."/>
            <person name="Sun H."/>
            <person name="Tritt A."/>
            <person name="Yoshinaga Y."/>
            <person name="Zwiers L.-H."/>
            <person name="Turgeon B."/>
            <person name="Goodwin S."/>
            <person name="Spatafora J."/>
            <person name="Crous P."/>
            <person name="Grigoriev I."/>
        </authorList>
    </citation>
    <scope>NUCLEOTIDE SEQUENCE</scope>
    <source>
        <strain evidence="5">CBS 101060</strain>
    </source>
</reference>
<dbReference type="InterPro" id="IPR019826">
    <property type="entry name" value="Carboxylesterase_B_AS"/>
</dbReference>
<name>A0A9P4S322_9PEZI</name>
<evidence type="ECO:0000256" key="3">
    <source>
        <dbReference type="RuleBase" id="RU361235"/>
    </source>
</evidence>
<evidence type="ECO:0000313" key="6">
    <source>
        <dbReference type="Proteomes" id="UP000799429"/>
    </source>
</evidence>
<organism evidence="5 6">
    <name type="scientific">Patellaria atrata CBS 101060</name>
    <dbReference type="NCBI Taxonomy" id="1346257"/>
    <lineage>
        <taxon>Eukaryota</taxon>
        <taxon>Fungi</taxon>
        <taxon>Dikarya</taxon>
        <taxon>Ascomycota</taxon>
        <taxon>Pezizomycotina</taxon>
        <taxon>Dothideomycetes</taxon>
        <taxon>Dothideomycetes incertae sedis</taxon>
        <taxon>Patellariales</taxon>
        <taxon>Patellariaceae</taxon>
        <taxon>Patellaria</taxon>
    </lineage>
</organism>
<comment type="caution">
    <text evidence="5">The sequence shown here is derived from an EMBL/GenBank/DDBJ whole genome shotgun (WGS) entry which is preliminary data.</text>
</comment>
<dbReference type="SUPFAM" id="SSF53474">
    <property type="entry name" value="alpha/beta-Hydrolases"/>
    <property type="match status" value="1"/>
</dbReference>
<evidence type="ECO:0000256" key="1">
    <source>
        <dbReference type="ARBA" id="ARBA00005964"/>
    </source>
</evidence>